<evidence type="ECO:0000256" key="9">
    <source>
        <dbReference type="RuleBase" id="RU000414"/>
    </source>
</evidence>
<keyword evidence="3 8" id="KW-0479">Metal-binding</keyword>
<evidence type="ECO:0000313" key="13">
    <source>
        <dbReference type="Proteomes" id="UP000054845"/>
    </source>
</evidence>
<dbReference type="PANTHER" id="PTHR11404">
    <property type="entry name" value="SUPEROXIDE DISMUTASE 2"/>
    <property type="match status" value="1"/>
</dbReference>
<reference evidence="12 13" key="1">
    <citation type="submission" date="2014-09" db="EMBL/GenBank/DDBJ databases">
        <authorList>
            <person name="Magalhaes I.L.F."/>
            <person name="Oliveira U."/>
            <person name="Santos F.R."/>
            <person name="Vidigal T.H.D.A."/>
            <person name="Brescovit A.D."/>
            <person name="Santos A.J."/>
        </authorList>
    </citation>
    <scope>NUCLEOTIDE SEQUENCE [LARGE SCALE GENOMIC DNA]</scope>
</reference>
<keyword evidence="5 9" id="KW-0560">Oxidoreductase</keyword>
<evidence type="ECO:0000256" key="2">
    <source>
        <dbReference type="ARBA" id="ARBA00008714"/>
    </source>
</evidence>
<dbReference type="InterPro" id="IPR019833">
    <property type="entry name" value="Mn/Fe_SOD_BS"/>
</dbReference>
<name>A0A0P1BNI4_9BASI</name>
<dbReference type="InterPro" id="IPR036314">
    <property type="entry name" value="SOD_C_sf"/>
</dbReference>
<dbReference type="InterPro" id="IPR001189">
    <property type="entry name" value="Mn/Fe_SOD"/>
</dbReference>
<dbReference type="Pfam" id="PF02777">
    <property type="entry name" value="Sod_Fe_C"/>
    <property type="match status" value="1"/>
</dbReference>
<feature type="domain" description="Manganese/iron superoxide dismutase N-terminal" evidence="10">
    <location>
        <begin position="3"/>
        <end position="84"/>
    </location>
</feature>
<dbReference type="OrthoDB" id="239262at2759"/>
<dbReference type="STRING" id="401625.A0A0P1BNI4"/>
<sequence>MSEHTLPQLPYAYNALEPAISAQIMEIHHSKHHQAYVTNLNAAEKAYAQAASASDVRKQIEIQSAIKFNGGGHLNHTLFWKNLAPSSQGGGQLKDGVLKQAIDRDFGSLDKLKEQFNKTTAAVQGSGWGWLGYSPTTQKLEVVTTKDQDPLITHAPLLGVDVWEHAYYLQYQNLRPKYLEAIWSVINFDEAEKRLSEAQKKAQL</sequence>
<keyword evidence="4" id="KW-0049">Antioxidant</keyword>
<feature type="binding site" evidence="8">
    <location>
        <position position="161"/>
    </location>
    <ligand>
        <name>Mn(2+)</name>
        <dbReference type="ChEBI" id="CHEBI:29035"/>
    </ligand>
</feature>
<dbReference type="InterPro" id="IPR036324">
    <property type="entry name" value="Mn/Fe_SOD_N_sf"/>
</dbReference>
<dbReference type="EMBL" id="CCYA01000265">
    <property type="protein sequence ID" value="CEH17757.1"/>
    <property type="molecule type" value="Genomic_DNA"/>
</dbReference>
<dbReference type="PIRSF" id="PIRSF000349">
    <property type="entry name" value="SODismutase"/>
    <property type="match status" value="1"/>
</dbReference>
<feature type="binding site" evidence="8">
    <location>
        <position position="165"/>
    </location>
    <ligand>
        <name>Mn(2+)</name>
        <dbReference type="ChEBI" id="CHEBI:29035"/>
    </ligand>
</feature>
<organism evidence="12 13">
    <name type="scientific">Ceraceosorus bombacis</name>
    <dbReference type="NCBI Taxonomy" id="401625"/>
    <lineage>
        <taxon>Eukaryota</taxon>
        <taxon>Fungi</taxon>
        <taxon>Dikarya</taxon>
        <taxon>Basidiomycota</taxon>
        <taxon>Ustilaginomycotina</taxon>
        <taxon>Exobasidiomycetes</taxon>
        <taxon>Ceraceosorales</taxon>
        <taxon>Ceraceosoraceae</taxon>
        <taxon>Ceraceosorus</taxon>
    </lineage>
</organism>
<dbReference type="Gene3D" id="1.10.287.990">
    <property type="entry name" value="Fe,Mn superoxide dismutase (SOD) domain"/>
    <property type="match status" value="1"/>
</dbReference>
<dbReference type="PRINTS" id="PR01703">
    <property type="entry name" value="MNSODISMTASE"/>
</dbReference>
<evidence type="ECO:0000256" key="4">
    <source>
        <dbReference type="ARBA" id="ARBA00022862"/>
    </source>
</evidence>
<dbReference type="GO" id="GO:0005739">
    <property type="term" value="C:mitochondrion"/>
    <property type="evidence" value="ECO:0007669"/>
    <property type="project" value="UniProtKB-ARBA"/>
</dbReference>
<feature type="binding site" evidence="8">
    <location>
        <position position="76"/>
    </location>
    <ligand>
        <name>Mn(2+)</name>
        <dbReference type="ChEBI" id="CHEBI:29035"/>
    </ligand>
</feature>
<feature type="domain" description="Manganese/iron superoxide dismutase C-terminal" evidence="11">
    <location>
        <begin position="96"/>
        <end position="194"/>
    </location>
</feature>
<proteinExistence type="inferred from homology"/>
<feature type="binding site" evidence="8">
    <location>
        <position position="28"/>
    </location>
    <ligand>
        <name>Mn(2+)</name>
        <dbReference type="ChEBI" id="CHEBI:29035"/>
    </ligand>
</feature>
<evidence type="ECO:0000256" key="1">
    <source>
        <dbReference type="ARBA" id="ARBA00001936"/>
    </source>
</evidence>
<evidence type="ECO:0000256" key="8">
    <source>
        <dbReference type="PIRSR" id="PIRSR000349-1"/>
    </source>
</evidence>
<dbReference type="PANTHER" id="PTHR11404:SF6">
    <property type="entry name" value="SUPEROXIDE DISMUTASE [MN], MITOCHONDRIAL"/>
    <property type="match status" value="1"/>
</dbReference>
<evidence type="ECO:0000256" key="7">
    <source>
        <dbReference type="ARBA" id="ARBA00049204"/>
    </source>
</evidence>
<evidence type="ECO:0000259" key="11">
    <source>
        <dbReference type="Pfam" id="PF02777"/>
    </source>
</evidence>
<dbReference type="FunFam" id="1.10.287.990:FF:000001">
    <property type="entry name" value="Superoxide dismutase"/>
    <property type="match status" value="1"/>
</dbReference>
<evidence type="ECO:0000313" key="12">
    <source>
        <dbReference type="EMBL" id="CEH17757.1"/>
    </source>
</evidence>
<accession>A0A0P1BNI4</accession>
<dbReference type="SUPFAM" id="SSF54719">
    <property type="entry name" value="Fe,Mn superoxide dismutase (SOD), C-terminal domain"/>
    <property type="match status" value="1"/>
</dbReference>
<dbReference type="GO" id="GO:0004784">
    <property type="term" value="F:superoxide dismutase activity"/>
    <property type="evidence" value="ECO:0007669"/>
    <property type="project" value="UniProtKB-EC"/>
</dbReference>
<comment type="catalytic activity">
    <reaction evidence="7 9">
        <text>2 superoxide + 2 H(+) = H2O2 + O2</text>
        <dbReference type="Rhea" id="RHEA:20696"/>
        <dbReference type="ChEBI" id="CHEBI:15378"/>
        <dbReference type="ChEBI" id="CHEBI:15379"/>
        <dbReference type="ChEBI" id="CHEBI:16240"/>
        <dbReference type="ChEBI" id="CHEBI:18421"/>
        <dbReference type="EC" id="1.15.1.1"/>
    </reaction>
</comment>
<dbReference type="Proteomes" id="UP000054845">
    <property type="component" value="Unassembled WGS sequence"/>
</dbReference>
<dbReference type="AlphaFoldDB" id="A0A0P1BNI4"/>
<dbReference type="InterPro" id="IPR019832">
    <property type="entry name" value="Mn/Fe_SOD_C"/>
</dbReference>
<dbReference type="EC" id="1.15.1.1" evidence="9"/>
<comment type="function">
    <text evidence="9">Destroys radicals which are normally produced within the cells and which are toxic to biological systems.</text>
</comment>
<dbReference type="Pfam" id="PF00081">
    <property type="entry name" value="Sod_Fe_N"/>
    <property type="match status" value="1"/>
</dbReference>
<dbReference type="PROSITE" id="PS00088">
    <property type="entry name" value="SOD_MN"/>
    <property type="match status" value="1"/>
</dbReference>
<dbReference type="Gene3D" id="3.55.40.20">
    <property type="entry name" value="Iron/manganese superoxide dismutase, C-terminal domain"/>
    <property type="match status" value="1"/>
</dbReference>
<dbReference type="GO" id="GO:0030145">
    <property type="term" value="F:manganese ion binding"/>
    <property type="evidence" value="ECO:0007669"/>
    <property type="project" value="TreeGrafter"/>
</dbReference>
<evidence type="ECO:0000256" key="3">
    <source>
        <dbReference type="ARBA" id="ARBA00022723"/>
    </source>
</evidence>
<dbReference type="InterPro" id="IPR050265">
    <property type="entry name" value="Fe/Mn_Superoxide_Dismutase"/>
</dbReference>
<comment type="cofactor">
    <cofactor evidence="1">
        <name>Mn(2+)</name>
        <dbReference type="ChEBI" id="CHEBI:29035"/>
    </cofactor>
</comment>
<keyword evidence="6" id="KW-0464">Manganese</keyword>
<dbReference type="SUPFAM" id="SSF46609">
    <property type="entry name" value="Fe,Mn superoxide dismutase (SOD), N-terminal domain"/>
    <property type="match status" value="1"/>
</dbReference>
<evidence type="ECO:0000256" key="6">
    <source>
        <dbReference type="ARBA" id="ARBA00023211"/>
    </source>
</evidence>
<protein>
    <recommendedName>
        <fullName evidence="9">Superoxide dismutase</fullName>
        <ecNumber evidence="9">1.15.1.1</ecNumber>
    </recommendedName>
</protein>
<comment type="similarity">
    <text evidence="2 9">Belongs to the iron/manganese superoxide dismutase family.</text>
</comment>
<dbReference type="FunFam" id="3.55.40.20:FF:000002">
    <property type="entry name" value="Superoxide dismutase"/>
    <property type="match status" value="1"/>
</dbReference>
<keyword evidence="13" id="KW-1185">Reference proteome</keyword>
<evidence type="ECO:0000259" key="10">
    <source>
        <dbReference type="Pfam" id="PF00081"/>
    </source>
</evidence>
<evidence type="ECO:0000256" key="5">
    <source>
        <dbReference type="ARBA" id="ARBA00023002"/>
    </source>
</evidence>
<dbReference type="InterPro" id="IPR019831">
    <property type="entry name" value="Mn/Fe_SOD_N"/>
</dbReference>